<accession>A0A833QZ92</accession>
<evidence type="ECO:0000313" key="6">
    <source>
        <dbReference type="Proteomes" id="UP000623129"/>
    </source>
</evidence>
<dbReference type="PANTHER" id="PTHR45926">
    <property type="entry name" value="OSJNBA0053K19.4 PROTEIN"/>
    <property type="match status" value="1"/>
</dbReference>
<feature type="domain" description="Bromo" evidence="4">
    <location>
        <begin position="71"/>
        <end position="147"/>
    </location>
</feature>
<dbReference type="InterPro" id="IPR036427">
    <property type="entry name" value="Bromodomain-like_sf"/>
</dbReference>
<dbReference type="PROSITE" id="PS50014">
    <property type="entry name" value="BROMODOMAIN_2"/>
    <property type="match status" value="1"/>
</dbReference>
<keyword evidence="1 2" id="KW-0103">Bromodomain</keyword>
<evidence type="ECO:0000256" key="1">
    <source>
        <dbReference type="ARBA" id="ARBA00023117"/>
    </source>
</evidence>
<keyword evidence="3" id="KW-0175">Coiled coil</keyword>
<evidence type="ECO:0000313" key="5">
    <source>
        <dbReference type="EMBL" id="KAF3330331.1"/>
    </source>
</evidence>
<dbReference type="Proteomes" id="UP000623129">
    <property type="component" value="Unassembled WGS sequence"/>
</dbReference>
<dbReference type="SMART" id="SM00297">
    <property type="entry name" value="BROMO"/>
    <property type="match status" value="1"/>
</dbReference>
<sequence>MADSSNKKFNPNLEAEVLDRRTDELEKRVKTVVQYYENNEELTDGANDESAQSKRMQDLMQRFHLILCKIMNHKWAFPFNKPVDAEALELYDYHEVIKKPMDLGTILNRMEAKEESRSYKNVYDICSDVRLVFTNAMTYNDPGSHVHIMAQKLSSVFEELWYPLSLKVAAKDRRQEAAIDKLARDTEEELTELSMQLKELREELKKRCRHRQPEKRMHPFLSFVGGLGCGRGTLARTSASPALSRALCSDSRGVGERRNSRSGFLWRGQGWRRAEGHEGRAGSCSLTYQCHTGRAG</sequence>
<dbReference type="AlphaFoldDB" id="A0A833QZ92"/>
<dbReference type="OrthoDB" id="627902at2759"/>
<comment type="caution">
    <text evidence="5">The sequence shown here is derived from an EMBL/GenBank/DDBJ whole genome shotgun (WGS) entry which is preliminary data.</text>
</comment>
<reference evidence="5" key="1">
    <citation type="submission" date="2020-01" db="EMBL/GenBank/DDBJ databases">
        <title>Genome sequence of Kobresia littledalei, the first chromosome-level genome in the family Cyperaceae.</title>
        <authorList>
            <person name="Qu G."/>
        </authorList>
    </citation>
    <scope>NUCLEOTIDE SEQUENCE</scope>
    <source>
        <strain evidence="5">C.B.Clarke</strain>
        <tissue evidence="5">Leaf</tissue>
    </source>
</reference>
<evidence type="ECO:0000256" key="2">
    <source>
        <dbReference type="PROSITE-ProRule" id="PRU00035"/>
    </source>
</evidence>
<organism evidence="5 6">
    <name type="scientific">Carex littledalei</name>
    <dbReference type="NCBI Taxonomy" id="544730"/>
    <lineage>
        <taxon>Eukaryota</taxon>
        <taxon>Viridiplantae</taxon>
        <taxon>Streptophyta</taxon>
        <taxon>Embryophyta</taxon>
        <taxon>Tracheophyta</taxon>
        <taxon>Spermatophyta</taxon>
        <taxon>Magnoliopsida</taxon>
        <taxon>Liliopsida</taxon>
        <taxon>Poales</taxon>
        <taxon>Cyperaceae</taxon>
        <taxon>Cyperoideae</taxon>
        <taxon>Cariceae</taxon>
        <taxon>Carex</taxon>
        <taxon>Carex subgen. Euthyceras</taxon>
    </lineage>
</organism>
<dbReference type="InterPro" id="IPR001487">
    <property type="entry name" value="Bromodomain"/>
</dbReference>
<keyword evidence="6" id="KW-1185">Reference proteome</keyword>
<feature type="coiled-coil region" evidence="3">
    <location>
        <begin position="183"/>
        <end position="210"/>
    </location>
</feature>
<evidence type="ECO:0000256" key="3">
    <source>
        <dbReference type="SAM" id="Coils"/>
    </source>
</evidence>
<evidence type="ECO:0000259" key="4">
    <source>
        <dbReference type="PROSITE" id="PS50014"/>
    </source>
</evidence>
<name>A0A833QZ92_9POAL</name>
<dbReference type="PRINTS" id="PR00503">
    <property type="entry name" value="BROMODOMAIN"/>
</dbReference>
<gene>
    <name evidence="5" type="ORF">FCM35_KLT03685</name>
</gene>
<protein>
    <submittedName>
        <fullName evidence="5">Transcription factor GTE1-like protein</fullName>
    </submittedName>
</protein>
<dbReference type="Gene3D" id="1.20.920.10">
    <property type="entry name" value="Bromodomain-like"/>
    <property type="match status" value="1"/>
</dbReference>
<dbReference type="EMBL" id="SWLB01000013">
    <property type="protein sequence ID" value="KAF3330331.1"/>
    <property type="molecule type" value="Genomic_DNA"/>
</dbReference>
<dbReference type="SUPFAM" id="SSF47370">
    <property type="entry name" value="Bromodomain"/>
    <property type="match status" value="1"/>
</dbReference>
<proteinExistence type="predicted"/>
<dbReference type="Pfam" id="PF00439">
    <property type="entry name" value="Bromodomain"/>
    <property type="match status" value="1"/>
</dbReference>